<evidence type="ECO:0000313" key="1">
    <source>
        <dbReference type="EMBL" id="ADL07746.1"/>
    </source>
</evidence>
<dbReference type="HOGENOM" id="CLU_2653318_0_0_9"/>
<dbReference type="Proteomes" id="UP000000272">
    <property type="component" value="Chromosome"/>
</dbReference>
<dbReference type="KEGG" id="toc:Toce_0984"/>
<reference evidence="1 2" key="1">
    <citation type="journal article" date="2010" name="Stand. Genomic Sci.">
        <title>Complete genome sequence of Thermosediminibacter oceani type strain (JW/IW-1228P).</title>
        <authorList>
            <person name="Pitluck S."/>
            <person name="Yasawong M."/>
            <person name="Munk C."/>
            <person name="Nolan M."/>
            <person name="Lapidus A."/>
            <person name="Lucas S."/>
            <person name="Glavina Del Rio T."/>
            <person name="Tice H."/>
            <person name="Cheng J.F."/>
            <person name="Bruce D."/>
            <person name="Detter C."/>
            <person name="Tapia R."/>
            <person name="Han C."/>
            <person name="Goodwin L."/>
            <person name="Liolios K."/>
            <person name="Ivanova N."/>
            <person name="Mavromatis K."/>
            <person name="Mikhailova N."/>
            <person name="Pati A."/>
            <person name="Chen A."/>
            <person name="Palaniappan K."/>
            <person name="Land M."/>
            <person name="Hauser L."/>
            <person name="Chang Y.J."/>
            <person name="Jeffries C.D."/>
            <person name="Rohde M."/>
            <person name="Spring S."/>
            <person name="Sikorski J."/>
            <person name="Goker M."/>
            <person name="Woyke T."/>
            <person name="Bristow J."/>
            <person name="Eisen J.A."/>
            <person name="Markowitz V."/>
            <person name="Hugenholtz P."/>
            <person name="Kyrpides N.C."/>
            <person name="Klenk H.P."/>
        </authorList>
    </citation>
    <scope>NUCLEOTIDE SEQUENCE [LARGE SCALE GENOMIC DNA]</scope>
    <source>
        <strain evidence="2">ATCC BAA-1034 / DSM 16646 / JW/IW-1228P</strain>
    </source>
</reference>
<dbReference type="EMBL" id="CP002131">
    <property type="protein sequence ID" value="ADL07746.1"/>
    <property type="molecule type" value="Genomic_DNA"/>
</dbReference>
<evidence type="ECO:0000313" key="2">
    <source>
        <dbReference type="Proteomes" id="UP000000272"/>
    </source>
</evidence>
<dbReference type="STRING" id="555079.Toce_0984"/>
<protein>
    <submittedName>
        <fullName evidence="1">Uncharacterized protein</fullName>
    </submittedName>
</protein>
<organism evidence="1 2">
    <name type="scientific">Thermosediminibacter oceani (strain ATCC BAA-1034 / DSM 16646 / JW/IW-1228P)</name>
    <dbReference type="NCBI Taxonomy" id="555079"/>
    <lineage>
        <taxon>Bacteria</taxon>
        <taxon>Bacillati</taxon>
        <taxon>Bacillota</taxon>
        <taxon>Clostridia</taxon>
        <taxon>Thermosediminibacterales</taxon>
        <taxon>Thermosediminibacteraceae</taxon>
        <taxon>Thermosediminibacter</taxon>
    </lineage>
</organism>
<sequence length="76" mass="9268">MPMLKLDEKIIFRVISGETKVLQWLEENFDLSQFKVEDFPLFPAGKRIIDKNGEEMVVFWDFLYDRIEYFFQKINQ</sequence>
<dbReference type="OrthoDB" id="2898422at2"/>
<proteinExistence type="predicted"/>
<dbReference type="eggNOG" id="ENOG5033HGW">
    <property type="taxonomic scope" value="Bacteria"/>
</dbReference>
<gene>
    <name evidence="1" type="ordered locus">Toce_0984</name>
</gene>
<dbReference type="AlphaFoldDB" id="D9S2W9"/>
<keyword evidence="2" id="KW-1185">Reference proteome</keyword>
<accession>D9S2W9</accession>
<name>D9S2W9_THEOJ</name>